<accession>A0AAE7VHI9</accession>
<dbReference type="InterPro" id="IPR058003">
    <property type="entry name" value="Phage_gp12"/>
</dbReference>
<keyword evidence="3" id="KW-1185">Reference proteome</keyword>
<evidence type="ECO:0000313" key="2">
    <source>
        <dbReference type="EMBL" id="QXP44063.1"/>
    </source>
</evidence>
<sequence>MKVDGSLQSLMQGVSQQPPRDRLPGQAKLQDNMSSDPITGLTRRPATDLVNHLMDTADLRGWHDFDTADGNRFIAAFLGNDVKVFDLNGVPQTVTVDADALPYLSTVGELRFNTIENETFVANRSSTIGMLSDVRTYFNNPNRQAFVIQVLGGQYGRTYNVKIDGVEYASFTVADGSASAHIDQTRTKYIANELYTQLTANLTGWTVVIQDDIIVLHKLDTASFTITVNDDFGNTNIKGNGETVARTEDLPRYAPHNFVCRVAENTDPETDLWFRFIVEGYEDDWTEASSMTLFGQQGYWQETVAPETQTTLDRDTMPHILEYLGAGAFQFKRGEWADRAVGTTTSNPDPSFVGGRINDVATFQGRLVFLSGPNVIMSRSNRNMDFWFGSASAQADSDPIDVRSKVEASTMRAAIQHNRDLVIFSNKGQFIVYGRNSLTPQNAALVLSSAFEAELRAKPIGAGRNVFFATNFGAYTGIREFYVESGTDINDSRAVTQHAKRYIEGRATKLVASSNYDTLLVQTDTDASIVYWYQYIWSNNEKIQSSWSKLRFSRPIVYTFFEEETVYMVFADNGSYYLQRMSLDVQKSAGVPYHIHLDNRFDVFGASLAFLLPYDFLQEDPLVAVQGTNCPNPGLTVPIESIVHSAELGGYVVTLKHDMFGGDIVVGTPYRSEYWPTMPLVKDRDGIKVGTGNLTISRFNVSLADTGEVNGQIMTDYGNSPEVRFNARVVGAVDNQVGVQPLSSDVFLMPVGHRADRAEVRFWTDSHMPMTFLDIEWEGQYTKRGKRISAAPA</sequence>
<dbReference type="Proteomes" id="UP000827160">
    <property type="component" value="Segment"/>
</dbReference>
<feature type="region of interest" description="Disordered" evidence="1">
    <location>
        <begin position="1"/>
        <end position="42"/>
    </location>
</feature>
<feature type="compositionally biased region" description="Polar residues" evidence="1">
    <location>
        <begin position="1"/>
        <end position="18"/>
    </location>
</feature>
<dbReference type="Pfam" id="PF25675">
    <property type="entry name" value="Phage_nozzle"/>
    <property type="match status" value="1"/>
</dbReference>
<protein>
    <recommendedName>
        <fullName evidence="4">Tail tubular protein B</fullName>
    </recommendedName>
</protein>
<organism evidence="2 3">
    <name type="scientific">Stappia phage SI01</name>
    <dbReference type="NCBI Taxonomy" id="2847766"/>
    <lineage>
        <taxon>Viruses</taxon>
        <taxon>Duplodnaviria</taxon>
        <taxon>Heunggongvirae</taxon>
        <taxon>Uroviricota</taxon>
        <taxon>Caudoviricetes</taxon>
        <taxon>Autographivirales</taxon>
        <taxon>Dunnvirinae</taxon>
        <taxon>Songlingvirus</taxon>
        <taxon>Songlingvirus SI01</taxon>
    </lineage>
</organism>
<reference evidence="2" key="1">
    <citation type="submission" date="2021-06" db="EMBL/GenBank/DDBJ databases">
        <authorList>
            <person name="Nair S."/>
        </authorList>
    </citation>
    <scope>NUCLEOTIDE SEQUENCE</scope>
</reference>
<evidence type="ECO:0008006" key="4">
    <source>
        <dbReference type="Google" id="ProtNLM"/>
    </source>
</evidence>
<evidence type="ECO:0000256" key="1">
    <source>
        <dbReference type="SAM" id="MobiDB-lite"/>
    </source>
</evidence>
<proteinExistence type="predicted"/>
<dbReference type="EMBL" id="MZ462995">
    <property type="protein sequence ID" value="QXP44063.1"/>
    <property type="molecule type" value="Genomic_DNA"/>
</dbReference>
<name>A0AAE7VHI9_9CAUD</name>
<evidence type="ECO:0000313" key="3">
    <source>
        <dbReference type="Proteomes" id="UP000827160"/>
    </source>
</evidence>